<dbReference type="InterPro" id="IPR004330">
    <property type="entry name" value="FAR1_DNA_bnd_dom"/>
</dbReference>
<feature type="region of interest" description="Disordered" evidence="1">
    <location>
        <begin position="577"/>
        <end position="609"/>
    </location>
</feature>
<dbReference type="STRING" id="3818.A0A445BDS3"/>
<evidence type="ECO:0000259" key="2">
    <source>
        <dbReference type="Pfam" id="PF03101"/>
    </source>
</evidence>
<organism evidence="3 4">
    <name type="scientific">Arachis hypogaea</name>
    <name type="common">Peanut</name>
    <dbReference type="NCBI Taxonomy" id="3818"/>
    <lineage>
        <taxon>Eukaryota</taxon>
        <taxon>Viridiplantae</taxon>
        <taxon>Streptophyta</taxon>
        <taxon>Embryophyta</taxon>
        <taxon>Tracheophyta</taxon>
        <taxon>Spermatophyta</taxon>
        <taxon>Magnoliopsida</taxon>
        <taxon>eudicotyledons</taxon>
        <taxon>Gunneridae</taxon>
        <taxon>Pentapetalae</taxon>
        <taxon>rosids</taxon>
        <taxon>fabids</taxon>
        <taxon>Fabales</taxon>
        <taxon>Fabaceae</taxon>
        <taxon>Papilionoideae</taxon>
        <taxon>50 kb inversion clade</taxon>
        <taxon>dalbergioids sensu lato</taxon>
        <taxon>Dalbergieae</taxon>
        <taxon>Pterocarpus clade</taxon>
        <taxon>Arachis</taxon>
    </lineage>
</organism>
<keyword evidence="4" id="KW-1185">Reference proteome</keyword>
<evidence type="ECO:0000313" key="3">
    <source>
        <dbReference type="EMBL" id="RYR36827.1"/>
    </source>
</evidence>
<comment type="caution">
    <text evidence="3">The sequence shown here is derived from an EMBL/GenBank/DDBJ whole genome shotgun (WGS) entry which is preliminary data.</text>
</comment>
<dbReference type="AlphaFoldDB" id="A0A445BDS3"/>
<proteinExistence type="predicted"/>
<evidence type="ECO:0000313" key="4">
    <source>
        <dbReference type="Proteomes" id="UP000289738"/>
    </source>
</evidence>
<gene>
    <name evidence="3" type="ORF">Ahy_A09g041781</name>
</gene>
<sequence length="668" mass="76382">MDHSTSDCQLNPGEVDYEFESNEVPEPLSVVDDELVPKVGMTFTTLEDAGKFYRNYANAAGFSTRVRCTNRKGNEIKNQLITCSREEKWKSKISPTEKTNPTASVNCPARIYIHTLKDVGAWIISKVVLDHSHPCCPSKVEMLKQHRELSMSIRRTIENNDEAGIRPSKTYQSFVAAAGGHRELNFIEKDVRNYITREVRNVSEQEDAKEFGKYFLRMKENNPNFFLSSNSRRINRLSWLFGPMQEAEPPLSISETSFHSTPPTIQTEVYIGRFIGCIRSICWGVPNDFAFWTMHIMKKIPSKLNGYKGHADIEQEMSHVVWNSHSKDSFDRNWNDFLLNFGLADNKWLSDLYEDRHIWVPIYLDHHFWVGMRSTQMSESMHSFFNKHITRNSSLIQFVKQYDNCLGSREQAERESDAADFHTVIPCATKSSIEAQFQDAYTHAKFREVQAQFRGKTNCITRLKNSALGYSVYEVVEQVSSSIFNKFAVTYDSVAAEIYTGTMEQEGKEATHTHIKSSHDEPLMEPRSKRFDQLVFCSQNICKFASESEELTAILHRVYDNTMAEMEALKAKRKGTSSLSHEDANLESVNELQSPPRIRTRGRPKNRLGSKLEKQIANATKKKKTKVLSEINLFDAASAAHSNCNQYQGHVINYQFRVPAAGDNSLGV</sequence>
<dbReference type="Pfam" id="PF03101">
    <property type="entry name" value="FAR1"/>
    <property type="match status" value="1"/>
</dbReference>
<feature type="region of interest" description="Disordered" evidence="1">
    <location>
        <begin position="505"/>
        <end position="524"/>
    </location>
</feature>
<feature type="compositionally biased region" description="Basic residues" evidence="1">
    <location>
        <begin position="598"/>
        <end position="608"/>
    </location>
</feature>
<dbReference type="PANTHER" id="PTHR47718:SF13">
    <property type="entry name" value="OS09G0290500 PROTEIN"/>
    <property type="match status" value="1"/>
</dbReference>
<name>A0A445BDS3_ARAHY</name>
<protein>
    <recommendedName>
        <fullName evidence="2">FAR1 domain-containing protein</fullName>
    </recommendedName>
</protein>
<dbReference type="PANTHER" id="PTHR47718">
    <property type="entry name" value="OS01G0519700 PROTEIN"/>
    <property type="match status" value="1"/>
</dbReference>
<reference evidence="3 4" key="1">
    <citation type="submission" date="2019-01" db="EMBL/GenBank/DDBJ databases">
        <title>Sequencing of cultivated peanut Arachis hypogaea provides insights into genome evolution and oil improvement.</title>
        <authorList>
            <person name="Chen X."/>
        </authorList>
    </citation>
    <scope>NUCLEOTIDE SEQUENCE [LARGE SCALE GENOMIC DNA]</scope>
    <source>
        <strain evidence="4">cv. Fuhuasheng</strain>
        <tissue evidence="3">Leaves</tissue>
    </source>
</reference>
<dbReference type="Proteomes" id="UP000289738">
    <property type="component" value="Chromosome A09"/>
</dbReference>
<dbReference type="EMBL" id="SDMP01000009">
    <property type="protein sequence ID" value="RYR36827.1"/>
    <property type="molecule type" value="Genomic_DNA"/>
</dbReference>
<feature type="domain" description="FAR1" evidence="2">
    <location>
        <begin position="51"/>
        <end position="136"/>
    </location>
</feature>
<accession>A0A445BDS3</accession>
<evidence type="ECO:0000256" key="1">
    <source>
        <dbReference type="SAM" id="MobiDB-lite"/>
    </source>
</evidence>